<sequence>MVRLLVSSRSVHYASPVDRQSGPPPRFPDERREEPERSTQQQHEPFGIDDDGTATGTVVTGRVASAPDGAAVSGVVVAPRERRVTAVPGGMVVGDAYDSFVLSAYSTGSVLGLAVIVAIGIGLYFMLVRYAGSLLAAIAPVVAALFALFLGWVTRAEMLVFDHRNGCVWVVSRRLAMHCFNATRKHRTAYGQLRPPEVVVNVNDVDREVLQLALAGAATRNVGDVTAKTLEQRAAMVDAWRQYIGDLQHLNGAADDAGDGHRAVTVGEPTHAADGTGPYAP</sequence>
<reference evidence="3" key="1">
    <citation type="submission" date="2021-01" db="EMBL/GenBank/DDBJ databases">
        <authorList>
            <person name="Corre E."/>
            <person name="Pelletier E."/>
            <person name="Niang G."/>
            <person name="Scheremetjew M."/>
            <person name="Finn R."/>
            <person name="Kale V."/>
            <person name="Holt S."/>
            <person name="Cochrane G."/>
            <person name="Meng A."/>
            <person name="Brown T."/>
            <person name="Cohen L."/>
        </authorList>
    </citation>
    <scope>NUCLEOTIDE SEQUENCE</scope>
    <source>
        <strain evidence="3">CCAP 1951/1</strain>
    </source>
</reference>
<feature type="region of interest" description="Disordered" evidence="1">
    <location>
        <begin position="260"/>
        <end position="281"/>
    </location>
</feature>
<evidence type="ECO:0000256" key="2">
    <source>
        <dbReference type="SAM" id="Phobius"/>
    </source>
</evidence>
<feature type="transmembrane region" description="Helical" evidence="2">
    <location>
        <begin position="110"/>
        <end position="128"/>
    </location>
</feature>
<feature type="region of interest" description="Disordered" evidence="1">
    <location>
        <begin position="7"/>
        <end position="53"/>
    </location>
</feature>
<keyword evidence="2" id="KW-0812">Transmembrane</keyword>
<proteinExistence type="predicted"/>
<evidence type="ECO:0000313" key="3">
    <source>
        <dbReference type="EMBL" id="CAD9139951.1"/>
    </source>
</evidence>
<feature type="transmembrane region" description="Helical" evidence="2">
    <location>
        <begin position="134"/>
        <end position="154"/>
    </location>
</feature>
<protein>
    <submittedName>
        <fullName evidence="3">Uncharacterized protein</fullName>
    </submittedName>
</protein>
<name>A0A7S1QIN2_NEODS</name>
<keyword evidence="2" id="KW-0472">Membrane</keyword>
<dbReference type="AlphaFoldDB" id="A0A7S1QIN2"/>
<evidence type="ECO:0000256" key="1">
    <source>
        <dbReference type="SAM" id="MobiDB-lite"/>
    </source>
</evidence>
<dbReference type="EMBL" id="HBGF01040481">
    <property type="protein sequence ID" value="CAD9139951.1"/>
    <property type="molecule type" value="Transcribed_RNA"/>
</dbReference>
<gene>
    <name evidence="3" type="ORF">NDES1114_LOCUS27129</name>
</gene>
<feature type="compositionally biased region" description="Basic and acidic residues" evidence="1">
    <location>
        <begin position="27"/>
        <end position="37"/>
    </location>
</feature>
<keyword evidence="2" id="KW-1133">Transmembrane helix</keyword>
<organism evidence="3">
    <name type="scientific">Neobodo designis</name>
    <name type="common">Flagellated protozoan</name>
    <name type="synonym">Bodo designis</name>
    <dbReference type="NCBI Taxonomy" id="312471"/>
    <lineage>
        <taxon>Eukaryota</taxon>
        <taxon>Discoba</taxon>
        <taxon>Euglenozoa</taxon>
        <taxon>Kinetoplastea</taxon>
        <taxon>Metakinetoplastina</taxon>
        <taxon>Neobodonida</taxon>
        <taxon>Neobodo</taxon>
    </lineage>
</organism>
<accession>A0A7S1QIN2</accession>